<dbReference type="Proteomes" id="UP000244892">
    <property type="component" value="Chromosome"/>
</dbReference>
<keyword evidence="1" id="KW-0472">Membrane</keyword>
<dbReference type="KEGG" id="aon:DEH84_11130"/>
<gene>
    <name evidence="2" type="ORF">DEH84_11130</name>
</gene>
<proteinExistence type="predicted"/>
<reference evidence="2 3" key="1">
    <citation type="submission" date="2018-05" db="EMBL/GenBank/DDBJ databases">
        <title>complete genome sequence of Aquabacterium olei NBRC 110486.</title>
        <authorList>
            <person name="Tang B."/>
            <person name="Chang J."/>
            <person name="Zhang L."/>
            <person name="Yang H."/>
        </authorList>
    </citation>
    <scope>NUCLEOTIDE SEQUENCE [LARGE SCALE GENOMIC DNA]</scope>
    <source>
        <strain evidence="2 3">NBRC 110486</strain>
    </source>
</reference>
<feature type="transmembrane region" description="Helical" evidence="1">
    <location>
        <begin position="107"/>
        <end position="128"/>
    </location>
</feature>
<name>A0A2U8FUK5_9BURK</name>
<dbReference type="AlphaFoldDB" id="A0A2U8FUK5"/>
<evidence type="ECO:0000313" key="2">
    <source>
        <dbReference type="EMBL" id="AWI53916.1"/>
    </source>
</evidence>
<sequence length="148" mass="16073">MSVPDPLNEPVLGQHPPERQRQIEALRRVNLAALLGLIALGVAWELWLAPLQGGSGGALALKVVPLTFGIAGLLKHRLYTCRWLSLLVWLYFTEGVVRAAGDTGLSQQLAFVEVALSVVLFIGCAAYVRLRLRVLPPKEKGARRSAAD</sequence>
<dbReference type="InterPro" id="IPR018643">
    <property type="entry name" value="DUF2069_membrane"/>
</dbReference>
<feature type="transmembrane region" description="Helical" evidence="1">
    <location>
        <begin position="55"/>
        <end position="74"/>
    </location>
</feature>
<dbReference type="OrthoDB" id="9181360at2"/>
<keyword evidence="1" id="KW-0812">Transmembrane</keyword>
<feature type="transmembrane region" description="Helical" evidence="1">
    <location>
        <begin position="81"/>
        <end position="101"/>
    </location>
</feature>
<keyword evidence="1" id="KW-1133">Transmembrane helix</keyword>
<evidence type="ECO:0000256" key="1">
    <source>
        <dbReference type="SAM" id="Phobius"/>
    </source>
</evidence>
<accession>A0A2U8FUK5</accession>
<keyword evidence="3" id="KW-1185">Reference proteome</keyword>
<evidence type="ECO:0000313" key="3">
    <source>
        <dbReference type="Proteomes" id="UP000244892"/>
    </source>
</evidence>
<dbReference type="EMBL" id="CP029210">
    <property type="protein sequence ID" value="AWI53916.1"/>
    <property type="molecule type" value="Genomic_DNA"/>
</dbReference>
<protein>
    <submittedName>
        <fullName evidence="2">DUF2069 domain-containing protein</fullName>
    </submittedName>
</protein>
<feature type="transmembrane region" description="Helical" evidence="1">
    <location>
        <begin position="29"/>
        <end position="49"/>
    </location>
</feature>
<organism evidence="2 3">
    <name type="scientific">Aquabacterium olei</name>
    <dbReference type="NCBI Taxonomy" id="1296669"/>
    <lineage>
        <taxon>Bacteria</taxon>
        <taxon>Pseudomonadati</taxon>
        <taxon>Pseudomonadota</taxon>
        <taxon>Betaproteobacteria</taxon>
        <taxon>Burkholderiales</taxon>
        <taxon>Aquabacterium</taxon>
    </lineage>
</organism>
<dbReference type="Pfam" id="PF09842">
    <property type="entry name" value="DUF2069"/>
    <property type="match status" value="1"/>
</dbReference>